<organism evidence="2 3">
    <name type="scientific">Armillaria ostoyae</name>
    <name type="common">Armillaria root rot fungus</name>
    <dbReference type="NCBI Taxonomy" id="47428"/>
    <lineage>
        <taxon>Eukaryota</taxon>
        <taxon>Fungi</taxon>
        <taxon>Dikarya</taxon>
        <taxon>Basidiomycota</taxon>
        <taxon>Agaricomycotina</taxon>
        <taxon>Agaricomycetes</taxon>
        <taxon>Agaricomycetidae</taxon>
        <taxon>Agaricales</taxon>
        <taxon>Marasmiineae</taxon>
        <taxon>Physalacriaceae</taxon>
        <taxon>Armillaria</taxon>
    </lineage>
</organism>
<gene>
    <name evidence="2" type="ORF">ARMOST_05483</name>
</gene>
<dbReference type="OMA" id="RWTLPQR"/>
<protein>
    <recommendedName>
        <fullName evidence="1">Luciferase domain-containing protein</fullName>
    </recommendedName>
</protein>
<evidence type="ECO:0000313" key="3">
    <source>
        <dbReference type="Proteomes" id="UP000219338"/>
    </source>
</evidence>
<dbReference type="EMBL" id="FUEG01000003">
    <property type="protein sequence ID" value="SJL02157.1"/>
    <property type="molecule type" value="Genomic_DNA"/>
</dbReference>
<dbReference type="AlphaFoldDB" id="A0A284R0A8"/>
<keyword evidence="3" id="KW-1185">Reference proteome</keyword>
<proteinExistence type="predicted"/>
<dbReference type="InterPro" id="IPR048273">
    <property type="entry name" value="Luciferase"/>
</dbReference>
<dbReference type="STRING" id="47428.A0A284R0A8"/>
<reference evidence="3" key="1">
    <citation type="journal article" date="2017" name="Nat. Ecol. Evol.">
        <title>Genome expansion and lineage-specific genetic innovations in the forest pathogenic fungi Armillaria.</title>
        <authorList>
            <person name="Sipos G."/>
            <person name="Prasanna A.N."/>
            <person name="Walter M.C."/>
            <person name="O'Connor E."/>
            <person name="Balint B."/>
            <person name="Krizsan K."/>
            <person name="Kiss B."/>
            <person name="Hess J."/>
            <person name="Varga T."/>
            <person name="Slot J."/>
            <person name="Riley R."/>
            <person name="Boka B."/>
            <person name="Rigling D."/>
            <person name="Barry K."/>
            <person name="Lee J."/>
            <person name="Mihaltcheva S."/>
            <person name="LaButti K."/>
            <person name="Lipzen A."/>
            <person name="Waldron R."/>
            <person name="Moloney N.M."/>
            <person name="Sperisen C."/>
            <person name="Kredics L."/>
            <person name="Vagvoelgyi C."/>
            <person name="Patrignani A."/>
            <person name="Fitzpatrick D."/>
            <person name="Nagy I."/>
            <person name="Doyle S."/>
            <person name="Anderson J.B."/>
            <person name="Grigoriev I.V."/>
            <person name="Gueldener U."/>
            <person name="Muensterkoetter M."/>
            <person name="Nagy L.G."/>
        </authorList>
    </citation>
    <scope>NUCLEOTIDE SEQUENCE [LARGE SCALE GENOMIC DNA]</scope>
    <source>
        <strain evidence="3">C18/9</strain>
    </source>
</reference>
<evidence type="ECO:0000313" key="2">
    <source>
        <dbReference type="EMBL" id="SJL02157.1"/>
    </source>
</evidence>
<dbReference type="Proteomes" id="UP000219338">
    <property type="component" value="Unassembled WGS sequence"/>
</dbReference>
<accession>A0A284R0A8</accession>
<sequence length="266" mass="29776">MSFIDSMKLDLVGHLFGIRNRGLATACCAVAVASAIAFPYIRRDYQTFLSGGPSYAPQNIKGYLIVCVLALFRQEQKGLAIYDRLPEKRRWLPDLPPRNGPRPITTSHIIQRQRNQAPDSKFALEELKATVIPRVQARHTDLTHLSLSKFEFHAEAIFLLPSVPIDDPKNVPSHDTVRRTKREIAHMHDYHDFTLHLALAAQDGKEVVSKGWGQRHPLAGPGVPGPPTEWTFIYAPRNEEELAVVEMIIEASIGYMTNDPAGTVIV</sequence>
<dbReference type="PANTHER" id="PTHR38695:SF1">
    <property type="entry name" value="AMINO ACID PERMEASE_ SLC12A DOMAIN-CONTAINING PROTEIN"/>
    <property type="match status" value="1"/>
</dbReference>
<evidence type="ECO:0000259" key="1">
    <source>
        <dbReference type="Pfam" id="PF17648"/>
    </source>
</evidence>
<dbReference type="PANTHER" id="PTHR38695">
    <property type="entry name" value="AMINO ACID PERMEASE_ SLC12A DOMAIN-CONTAINING PROTEIN"/>
    <property type="match status" value="1"/>
</dbReference>
<name>A0A284R0A8_ARMOS</name>
<dbReference type="Pfam" id="PF17648">
    <property type="entry name" value="Luciferase"/>
    <property type="match status" value="1"/>
</dbReference>
<dbReference type="InterPro" id="IPR040841">
    <property type="entry name" value="Luciferase_dom"/>
</dbReference>
<feature type="domain" description="Luciferase" evidence="1">
    <location>
        <begin position="181"/>
        <end position="252"/>
    </location>
</feature>
<dbReference type="OrthoDB" id="5358398at2759"/>